<keyword evidence="2" id="KW-0812">Transmembrane</keyword>
<feature type="transmembrane region" description="Helical" evidence="2">
    <location>
        <begin position="46"/>
        <end position="66"/>
    </location>
</feature>
<feature type="transmembrane region" description="Helical" evidence="2">
    <location>
        <begin position="21"/>
        <end position="40"/>
    </location>
</feature>
<organism evidence="3">
    <name type="scientific">Trichuris suis</name>
    <name type="common">pig whipworm</name>
    <dbReference type="NCBI Taxonomy" id="68888"/>
    <lineage>
        <taxon>Eukaryota</taxon>
        <taxon>Metazoa</taxon>
        <taxon>Ecdysozoa</taxon>
        <taxon>Nematoda</taxon>
        <taxon>Enoplea</taxon>
        <taxon>Dorylaimia</taxon>
        <taxon>Trichinellida</taxon>
        <taxon>Trichuridae</taxon>
        <taxon>Trichuris</taxon>
    </lineage>
</organism>
<evidence type="ECO:0000256" key="1">
    <source>
        <dbReference type="SAM" id="MobiDB-lite"/>
    </source>
</evidence>
<dbReference type="AlphaFoldDB" id="A0A085N2L9"/>
<dbReference type="EMBL" id="KL367567">
    <property type="protein sequence ID" value="KFD63715.1"/>
    <property type="molecule type" value="Genomic_DNA"/>
</dbReference>
<evidence type="ECO:0000313" key="3">
    <source>
        <dbReference type="EMBL" id="KFD63715.1"/>
    </source>
</evidence>
<keyword evidence="2" id="KW-0472">Membrane</keyword>
<feature type="compositionally biased region" description="Polar residues" evidence="1">
    <location>
        <begin position="213"/>
        <end position="228"/>
    </location>
</feature>
<name>A0A085N2L9_9BILA</name>
<proteinExistence type="predicted"/>
<evidence type="ECO:0000256" key="2">
    <source>
        <dbReference type="SAM" id="Phobius"/>
    </source>
</evidence>
<feature type="region of interest" description="Disordered" evidence="1">
    <location>
        <begin position="213"/>
        <end position="235"/>
    </location>
</feature>
<feature type="transmembrane region" description="Helical" evidence="2">
    <location>
        <begin position="172"/>
        <end position="191"/>
    </location>
</feature>
<keyword evidence="2" id="KW-1133">Transmembrane helix</keyword>
<reference evidence="3" key="1">
    <citation type="journal article" date="2014" name="Nat. Genet.">
        <title>Genome and transcriptome of the porcine whipworm Trichuris suis.</title>
        <authorList>
            <person name="Jex A.R."/>
            <person name="Nejsum P."/>
            <person name="Schwarz E.M."/>
            <person name="Hu L."/>
            <person name="Young N.D."/>
            <person name="Hall R.S."/>
            <person name="Korhonen P.K."/>
            <person name="Liao S."/>
            <person name="Thamsborg S."/>
            <person name="Xia J."/>
            <person name="Xu P."/>
            <person name="Wang S."/>
            <person name="Scheerlinck J.P."/>
            <person name="Hofmann A."/>
            <person name="Sternberg P.W."/>
            <person name="Wang J."/>
            <person name="Gasser R.B."/>
        </authorList>
    </citation>
    <scope>NUCLEOTIDE SEQUENCE [LARGE SCALE GENOMIC DNA]</scope>
    <source>
        <strain evidence="3">DCEP-RM93F</strain>
    </source>
</reference>
<dbReference type="Proteomes" id="UP000030758">
    <property type="component" value="Unassembled WGS sequence"/>
</dbReference>
<sequence>MNVMASAMVKDFQQSKMLRSGLAAMAARIISNTNLVRLLILYNHPLLAANGFASSCVSSLSCFICICSYKSNAFRLNTCPLMGILSLFISSTQKFNAFSTFTNILSRDTEVTFAVCIAALKLLRILSLLFTISRIEDSFFPYILATAAYDLPSFSTKSRILTFSLTESTSRLLLGLSSVPALLVFCFGAVITTTSRESFMFFNDSVIAKTDPNQENGHQLTGGLLTNQDFDETSG</sequence>
<gene>
    <name evidence="3" type="ORF">M514_24068</name>
</gene>
<accession>A0A085N2L9</accession>
<protein>
    <submittedName>
        <fullName evidence="3">Uncharacterized protein</fullName>
    </submittedName>
</protein>